<dbReference type="SUPFAM" id="SSF54236">
    <property type="entry name" value="Ubiquitin-like"/>
    <property type="match status" value="1"/>
</dbReference>
<dbReference type="PANTHER" id="PTHR10562">
    <property type="entry name" value="SMALL UBIQUITIN-RELATED MODIFIER"/>
    <property type="match status" value="1"/>
</dbReference>
<evidence type="ECO:0000259" key="1">
    <source>
        <dbReference type="Pfam" id="PF11976"/>
    </source>
</evidence>
<evidence type="ECO:0000313" key="3">
    <source>
        <dbReference type="Proteomes" id="UP001632038"/>
    </source>
</evidence>
<dbReference type="Pfam" id="PF11976">
    <property type="entry name" value="Rad60-SLD"/>
    <property type="match status" value="1"/>
</dbReference>
<comment type="caution">
    <text evidence="2">The sequence shown here is derived from an EMBL/GenBank/DDBJ whole genome shotgun (WGS) entry which is preliminary data.</text>
</comment>
<dbReference type="AlphaFoldDB" id="A0ABD3CRU4"/>
<dbReference type="Proteomes" id="UP001632038">
    <property type="component" value="Unassembled WGS sequence"/>
</dbReference>
<protein>
    <submittedName>
        <fullName evidence="2">Small ubiquitin-related modifier 1</fullName>
    </submittedName>
</protein>
<dbReference type="InterPro" id="IPR029071">
    <property type="entry name" value="Ubiquitin-like_domsf"/>
</dbReference>
<organism evidence="2 3">
    <name type="scientific">Castilleja foliolosa</name>
    <dbReference type="NCBI Taxonomy" id="1961234"/>
    <lineage>
        <taxon>Eukaryota</taxon>
        <taxon>Viridiplantae</taxon>
        <taxon>Streptophyta</taxon>
        <taxon>Embryophyta</taxon>
        <taxon>Tracheophyta</taxon>
        <taxon>Spermatophyta</taxon>
        <taxon>Magnoliopsida</taxon>
        <taxon>eudicotyledons</taxon>
        <taxon>Gunneridae</taxon>
        <taxon>Pentapetalae</taxon>
        <taxon>asterids</taxon>
        <taxon>lamiids</taxon>
        <taxon>Lamiales</taxon>
        <taxon>Orobanchaceae</taxon>
        <taxon>Pedicularideae</taxon>
        <taxon>Castillejinae</taxon>
        <taxon>Castilleja</taxon>
    </lineage>
</organism>
<reference evidence="3" key="1">
    <citation type="journal article" date="2024" name="IScience">
        <title>Strigolactones Initiate the Formation of Haustorium-like Structures in Castilleja.</title>
        <authorList>
            <person name="Buerger M."/>
            <person name="Peterson D."/>
            <person name="Chory J."/>
        </authorList>
    </citation>
    <scope>NUCLEOTIDE SEQUENCE [LARGE SCALE GENOMIC DNA]</scope>
</reference>
<accession>A0ABD3CRU4</accession>
<dbReference type="InterPro" id="IPR022617">
    <property type="entry name" value="Rad60/SUMO-like_dom"/>
</dbReference>
<dbReference type="EMBL" id="JAVIJP010000032">
    <property type="protein sequence ID" value="KAL3632713.1"/>
    <property type="molecule type" value="Genomic_DNA"/>
</dbReference>
<evidence type="ECO:0000313" key="2">
    <source>
        <dbReference type="EMBL" id="KAL3632713.1"/>
    </source>
</evidence>
<proteinExistence type="predicted"/>
<feature type="domain" description="Rad60/SUMO-like" evidence="1">
    <location>
        <begin position="18"/>
        <end position="77"/>
    </location>
</feature>
<gene>
    <name evidence="2" type="primary">SUMO1_2</name>
    <name evidence="2" type="ORF">CASFOL_025697</name>
</gene>
<dbReference type="Gene3D" id="3.10.20.90">
    <property type="entry name" value="Phosphatidylinositol 3-kinase Catalytic Subunit, Chain A, domain 1"/>
    <property type="match status" value="1"/>
</dbReference>
<sequence>MSGAKDDKKPAADSSAQINIKVKDQNDEKEVFFMIKRNTKLKKLMDAYCELKSVDNNAIVFLFDGQRIRGDQSPDDYWKWRTVNRLRGLRGDLQFMIQKLPVAARSLEGYR</sequence>
<keyword evidence="3" id="KW-1185">Reference proteome</keyword>
<name>A0ABD3CRU4_9LAMI</name>